<comment type="caution">
    <text evidence="4">The sequence shown here is derived from an EMBL/GenBank/DDBJ whole genome shotgun (WGS) entry which is preliminary data.</text>
</comment>
<dbReference type="GO" id="GO:0016747">
    <property type="term" value="F:acyltransferase activity, transferring groups other than amino-acyl groups"/>
    <property type="evidence" value="ECO:0007669"/>
    <property type="project" value="InterPro"/>
</dbReference>
<feature type="domain" description="N-acetyltransferase" evidence="3">
    <location>
        <begin position="3"/>
        <end position="214"/>
    </location>
</feature>
<dbReference type="Gene3D" id="3.40.630.30">
    <property type="match status" value="1"/>
</dbReference>
<keyword evidence="5" id="KW-1185">Reference proteome</keyword>
<name>A0A562V9E1_9ACTN</name>
<dbReference type="InterPro" id="IPR050832">
    <property type="entry name" value="Bact_Acetyltransf"/>
</dbReference>
<evidence type="ECO:0000259" key="3">
    <source>
        <dbReference type="PROSITE" id="PS51186"/>
    </source>
</evidence>
<accession>A0A562V9E1</accession>
<evidence type="ECO:0000256" key="1">
    <source>
        <dbReference type="ARBA" id="ARBA00022679"/>
    </source>
</evidence>
<proteinExistence type="predicted"/>
<protein>
    <submittedName>
        <fullName evidence="4">Acetyltransferase (GNAT) family protein</fullName>
    </submittedName>
</protein>
<dbReference type="EMBL" id="VLLL01000005">
    <property type="protein sequence ID" value="TWJ14493.1"/>
    <property type="molecule type" value="Genomic_DNA"/>
</dbReference>
<dbReference type="RefSeq" id="WP_147131595.1">
    <property type="nucleotide sequence ID" value="NZ_BAABIJ010000001.1"/>
</dbReference>
<sequence length="214" mass="23708">MDTIVRPCTAADRPALRELLPRVGEGSPSGRLWGHPESEADIYLFAYVDADPESVLLAESGGRLVGYLAGDLGAGALPAESVRMERAMREHRLMTRPATWGFFARAAMDGLGGFIRRRPSAGELTDPRWPAHLHVNLVPEARGTGAAEMLMRGWFERLREKGVPGCHLQTLVENGRAVRFFTRMGFRPHGPTPLVPGIRHDGRRLHQLTMVRET</sequence>
<dbReference type="OrthoDB" id="8593648at2"/>
<dbReference type="Pfam" id="PF00583">
    <property type="entry name" value="Acetyltransf_1"/>
    <property type="match status" value="1"/>
</dbReference>
<gene>
    <name evidence="4" type="ORF">LX16_0177</name>
</gene>
<dbReference type="InterPro" id="IPR016181">
    <property type="entry name" value="Acyl_CoA_acyltransferase"/>
</dbReference>
<dbReference type="PANTHER" id="PTHR43877">
    <property type="entry name" value="AMINOALKYLPHOSPHONATE N-ACETYLTRANSFERASE-RELATED-RELATED"/>
    <property type="match status" value="1"/>
</dbReference>
<keyword evidence="1 4" id="KW-0808">Transferase</keyword>
<evidence type="ECO:0000256" key="2">
    <source>
        <dbReference type="ARBA" id="ARBA00023315"/>
    </source>
</evidence>
<evidence type="ECO:0000313" key="4">
    <source>
        <dbReference type="EMBL" id="TWJ14493.1"/>
    </source>
</evidence>
<dbReference type="PROSITE" id="PS51186">
    <property type="entry name" value="GNAT"/>
    <property type="match status" value="1"/>
</dbReference>
<dbReference type="Proteomes" id="UP000321617">
    <property type="component" value="Unassembled WGS sequence"/>
</dbReference>
<keyword evidence="2" id="KW-0012">Acyltransferase</keyword>
<reference evidence="4 5" key="1">
    <citation type="journal article" date="2013" name="Stand. Genomic Sci.">
        <title>Genomic Encyclopedia of Type Strains, Phase I: The one thousand microbial genomes (KMG-I) project.</title>
        <authorList>
            <person name="Kyrpides N.C."/>
            <person name="Woyke T."/>
            <person name="Eisen J.A."/>
            <person name="Garrity G."/>
            <person name="Lilburn T.G."/>
            <person name="Beck B.J."/>
            <person name="Whitman W.B."/>
            <person name="Hugenholtz P."/>
            <person name="Klenk H.P."/>
        </authorList>
    </citation>
    <scope>NUCLEOTIDE SEQUENCE [LARGE SCALE GENOMIC DNA]</scope>
    <source>
        <strain evidence="4 5">DSM 45044</strain>
    </source>
</reference>
<evidence type="ECO:0000313" key="5">
    <source>
        <dbReference type="Proteomes" id="UP000321617"/>
    </source>
</evidence>
<dbReference type="AlphaFoldDB" id="A0A562V9E1"/>
<dbReference type="SUPFAM" id="SSF55729">
    <property type="entry name" value="Acyl-CoA N-acyltransferases (Nat)"/>
    <property type="match status" value="1"/>
</dbReference>
<organism evidence="4 5">
    <name type="scientific">Stackebrandtia albiflava</name>
    <dbReference type="NCBI Taxonomy" id="406432"/>
    <lineage>
        <taxon>Bacteria</taxon>
        <taxon>Bacillati</taxon>
        <taxon>Actinomycetota</taxon>
        <taxon>Actinomycetes</taxon>
        <taxon>Glycomycetales</taxon>
        <taxon>Glycomycetaceae</taxon>
        <taxon>Stackebrandtia</taxon>
    </lineage>
</organism>
<dbReference type="InterPro" id="IPR000182">
    <property type="entry name" value="GNAT_dom"/>
</dbReference>